<proteinExistence type="predicted"/>
<keyword evidence="6" id="KW-1185">Reference proteome</keyword>
<dbReference type="InterPro" id="IPR002048">
    <property type="entry name" value="EF_hand_dom"/>
</dbReference>
<evidence type="ECO:0000256" key="2">
    <source>
        <dbReference type="ARBA" id="ARBA00022737"/>
    </source>
</evidence>
<dbReference type="Gene3D" id="1.10.238.10">
    <property type="entry name" value="EF-hand"/>
    <property type="match status" value="2"/>
</dbReference>
<evidence type="ECO:0000256" key="3">
    <source>
        <dbReference type="ARBA" id="ARBA00022837"/>
    </source>
</evidence>
<feature type="domain" description="EF-hand" evidence="4">
    <location>
        <begin position="51"/>
        <end position="86"/>
    </location>
</feature>
<dbReference type="SUPFAM" id="SSF47473">
    <property type="entry name" value="EF-hand"/>
    <property type="match status" value="1"/>
</dbReference>
<dbReference type="PROSITE" id="PS50222">
    <property type="entry name" value="EF_HAND_2"/>
    <property type="match status" value="2"/>
</dbReference>
<dbReference type="InterPro" id="IPR039647">
    <property type="entry name" value="EF_hand_pair_protein_CML-like"/>
</dbReference>
<accession>A0A835Q714</accession>
<dbReference type="AlphaFoldDB" id="A0A835Q714"/>
<dbReference type="InterPro" id="IPR011992">
    <property type="entry name" value="EF-hand-dom_pair"/>
</dbReference>
<dbReference type="CDD" id="cd00051">
    <property type="entry name" value="EFh"/>
    <property type="match status" value="2"/>
</dbReference>
<reference evidence="5 6" key="1">
    <citation type="journal article" date="2020" name="Nat. Food">
        <title>A phased Vanilla planifolia genome enables genetic improvement of flavour and production.</title>
        <authorList>
            <person name="Hasing T."/>
            <person name="Tang H."/>
            <person name="Brym M."/>
            <person name="Khazi F."/>
            <person name="Huang T."/>
            <person name="Chambers A.H."/>
        </authorList>
    </citation>
    <scope>NUCLEOTIDE SEQUENCE [LARGE SCALE GENOMIC DNA]</scope>
    <source>
        <tissue evidence="5">Leaf</tissue>
    </source>
</reference>
<keyword evidence="1" id="KW-0479">Metal-binding</keyword>
<evidence type="ECO:0000313" key="6">
    <source>
        <dbReference type="Proteomes" id="UP000636800"/>
    </source>
</evidence>
<name>A0A835Q714_VANPL</name>
<protein>
    <recommendedName>
        <fullName evidence="4">EF-hand domain-containing protein</fullName>
    </recommendedName>
</protein>
<dbReference type="FunFam" id="1.10.238.10:FF:000001">
    <property type="entry name" value="Calmodulin 1"/>
    <property type="match status" value="1"/>
</dbReference>
<organism evidence="5 6">
    <name type="scientific">Vanilla planifolia</name>
    <name type="common">Vanilla</name>
    <dbReference type="NCBI Taxonomy" id="51239"/>
    <lineage>
        <taxon>Eukaryota</taxon>
        <taxon>Viridiplantae</taxon>
        <taxon>Streptophyta</taxon>
        <taxon>Embryophyta</taxon>
        <taxon>Tracheophyta</taxon>
        <taxon>Spermatophyta</taxon>
        <taxon>Magnoliopsida</taxon>
        <taxon>Liliopsida</taxon>
        <taxon>Asparagales</taxon>
        <taxon>Orchidaceae</taxon>
        <taxon>Vanilloideae</taxon>
        <taxon>Vanilleae</taxon>
        <taxon>Vanilla</taxon>
    </lineage>
</organism>
<dbReference type="SMART" id="SM00054">
    <property type="entry name" value="EFh"/>
    <property type="match status" value="4"/>
</dbReference>
<evidence type="ECO:0000256" key="1">
    <source>
        <dbReference type="ARBA" id="ARBA00022723"/>
    </source>
</evidence>
<dbReference type="OrthoDB" id="361039at2759"/>
<dbReference type="GO" id="GO:0005509">
    <property type="term" value="F:calcium ion binding"/>
    <property type="evidence" value="ECO:0007669"/>
    <property type="project" value="InterPro"/>
</dbReference>
<evidence type="ECO:0000259" key="4">
    <source>
        <dbReference type="PROSITE" id="PS50222"/>
    </source>
</evidence>
<dbReference type="EMBL" id="JADCNL010000010">
    <property type="protein sequence ID" value="KAG0464027.1"/>
    <property type="molecule type" value="Genomic_DNA"/>
</dbReference>
<dbReference type="PROSITE" id="PS00018">
    <property type="entry name" value="EF_HAND_1"/>
    <property type="match status" value="2"/>
</dbReference>
<dbReference type="InterPro" id="IPR018247">
    <property type="entry name" value="EF_Hand_1_Ca_BS"/>
</dbReference>
<evidence type="ECO:0000313" key="5">
    <source>
        <dbReference type="EMBL" id="KAG0464027.1"/>
    </source>
</evidence>
<dbReference type="Pfam" id="PF13499">
    <property type="entry name" value="EF-hand_7"/>
    <property type="match status" value="2"/>
</dbReference>
<keyword evidence="3" id="KW-0106">Calcium</keyword>
<sequence length="189" mass="20888">MLSTADPSLKSSASCRCRFLTSLFNGIRRTLFPSPPPPPPRPTPPPMTFSPPWAPFERVFRYLDADGDGRISATELCLCLKTAGEEVWPAEVEAVVGSSGSDGDGTLGYEDFVRLVDAEEEDDRGWALKEAFAAYEMEGRGCITARSLRRGLRRLGEDRTVEECRDVIGKFDVDGDGVISFEEFKLLML</sequence>
<comment type="caution">
    <text evidence="5">The sequence shown here is derived from an EMBL/GenBank/DDBJ whole genome shotgun (WGS) entry which is preliminary data.</text>
</comment>
<dbReference type="Proteomes" id="UP000636800">
    <property type="component" value="Chromosome 10"/>
</dbReference>
<keyword evidence="2" id="KW-0677">Repeat</keyword>
<dbReference type="PANTHER" id="PTHR10891">
    <property type="entry name" value="EF-HAND CALCIUM-BINDING DOMAIN CONTAINING PROTEIN"/>
    <property type="match status" value="1"/>
</dbReference>
<gene>
    <name evidence="5" type="ORF">HPP92_020096</name>
</gene>
<feature type="domain" description="EF-hand" evidence="4">
    <location>
        <begin position="159"/>
        <end position="189"/>
    </location>
</feature>